<reference evidence="11 12" key="1">
    <citation type="submission" date="2021-03" db="EMBL/GenBank/DDBJ databases">
        <title>Sequencing the genomes of 1000 actinobacteria strains.</title>
        <authorList>
            <person name="Klenk H.-P."/>
        </authorList>
    </citation>
    <scope>NUCLEOTIDE SEQUENCE [LARGE SCALE GENOMIC DNA]</scope>
    <source>
        <strain evidence="11 12">DSM 44580</strain>
    </source>
</reference>
<evidence type="ECO:0000256" key="5">
    <source>
        <dbReference type="ARBA" id="ARBA00022989"/>
    </source>
</evidence>
<evidence type="ECO:0000256" key="7">
    <source>
        <dbReference type="ARBA" id="ARBA00023136"/>
    </source>
</evidence>
<dbReference type="InterPro" id="IPR058533">
    <property type="entry name" value="Cation_efflux_TM"/>
</dbReference>
<evidence type="ECO:0000313" key="12">
    <source>
        <dbReference type="Proteomes" id="UP001519363"/>
    </source>
</evidence>
<comment type="caution">
    <text evidence="11">The sequence shown here is derived from an EMBL/GenBank/DDBJ whole genome shotgun (WGS) entry which is preliminary data.</text>
</comment>
<comment type="similarity">
    <text evidence="2">Belongs to the cation diffusion facilitator (CDF) transporter (TC 2.A.4) family. SLC30A subfamily.</text>
</comment>
<organism evidence="11 12">
    <name type="scientific">Crossiella equi</name>
    <dbReference type="NCBI Taxonomy" id="130796"/>
    <lineage>
        <taxon>Bacteria</taxon>
        <taxon>Bacillati</taxon>
        <taxon>Actinomycetota</taxon>
        <taxon>Actinomycetes</taxon>
        <taxon>Pseudonocardiales</taxon>
        <taxon>Pseudonocardiaceae</taxon>
        <taxon>Crossiella</taxon>
    </lineage>
</organism>
<dbReference type="Proteomes" id="UP001519363">
    <property type="component" value="Unassembled WGS sequence"/>
</dbReference>
<dbReference type="PANTHER" id="PTHR11562:SF17">
    <property type="entry name" value="RE54080P-RELATED"/>
    <property type="match status" value="1"/>
</dbReference>
<evidence type="ECO:0000259" key="10">
    <source>
        <dbReference type="Pfam" id="PF16916"/>
    </source>
</evidence>
<dbReference type="Pfam" id="PF01545">
    <property type="entry name" value="Cation_efflux"/>
    <property type="match status" value="1"/>
</dbReference>
<feature type="transmembrane region" description="Helical" evidence="8">
    <location>
        <begin position="128"/>
        <end position="151"/>
    </location>
</feature>
<dbReference type="InterPro" id="IPR050681">
    <property type="entry name" value="CDF/SLC30A"/>
</dbReference>
<accession>A0ABS5ACW3</accession>
<evidence type="ECO:0000259" key="9">
    <source>
        <dbReference type="Pfam" id="PF01545"/>
    </source>
</evidence>
<keyword evidence="6" id="KW-0406">Ion transport</keyword>
<dbReference type="SUPFAM" id="SSF161111">
    <property type="entry name" value="Cation efflux protein transmembrane domain-like"/>
    <property type="match status" value="1"/>
</dbReference>
<keyword evidence="12" id="KW-1185">Reference proteome</keyword>
<feature type="domain" description="Cation efflux protein transmembrane" evidence="9">
    <location>
        <begin position="32"/>
        <end position="220"/>
    </location>
</feature>
<feature type="transmembrane region" description="Helical" evidence="8">
    <location>
        <begin position="61"/>
        <end position="79"/>
    </location>
</feature>
<dbReference type="InterPro" id="IPR002524">
    <property type="entry name" value="Cation_efflux"/>
</dbReference>
<sequence>MGQGHGHGHGHGLPAAQAASASAKYVNRLWWAVGLGLVTLVMQVTVGLYTSSLALLSDSAHVFTDVLGVGMALAAIIVAKRAGQSAGRTFGLYRAEVLAALANTLLLFAVAIGVLIEALDRFGAPPEVPGLPVTIVAVVGLVNNLIALLMLRGGAEESINVKGAYLEVVADAIGSVGVLISGLVTMLFGWRYADPVIGVAIGLFVLPRAWVLGRKALRILFQHAPERLDVDEMSAALQELPGVIEVHDLHVWTLTSGMEVASAHLTAKADVDLADVLAQAQKMLAERYHIEHATLQVEPAGHQAKCRELAW</sequence>
<dbReference type="Gene3D" id="1.20.1510.10">
    <property type="entry name" value="Cation efflux protein transmembrane domain"/>
    <property type="match status" value="1"/>
</dbReference>
<feature type="transmembrane region" description="Helical" evidence="8">
    <location>
        <begin position="29"/>
        <end position="49"/>
    </location>
</feature>
<feature type="domain" description="Cation efflux protein cytoplasmic" evidence="10">
    <location>
        <begin position="225"/>
        <end position="299"/>
    </location>
</feature>
<name>A0ABS5ACW3_9PSEU</name>
<evidence type="ECO:0000256" key="6">
    <source>
        <dbReference type="ARBA" id="ARBA00023065"/>
    </source>
</evidence>
<dbReference type="EMBL" id="JAGIOO010000001">
    <property type="protein sequence ID" value="MBP2474420.1"/>
    <property type="molecule type" value="Genomic_DNA"/>
</dbReference>
<evidence type="ECO:0000256" key="8">
    <source>
        <dbReference type="SAM" id="Phobius"/>
    </source>
</evidence>
<keyword evidence="3" id="KW-0813">Transport</keyword>
<keyword evidence="5 8" id="KW-1133">Transmembrane helix</keyword>
<comment type="subcellular location">
    <subcellularLocation>
        <location evidence="1">Membrane</location>
        <topology evidence="1">Multi-pass membrane protein</topology>
    </subcellularLocation>
</comment>
<feature type="transmembrane region" description="Helical" evidence="8">
    <location>
        <begin position="91"/>
        <end position="116"/>
    </location>
</feature>
<dbReference type="InterPro" id="IPR027470">
    <property type="entry name" value="Cation_efflux_CTD"/>
</dbReference>
<evidence type="ECO:0000313" key="11">
    <source>
        <dbReference type="EMBL" id="MBP2474420.1"/>
    </source>
</evidence>
<dbReference type="SUPFAM" id="SSF160240">
    <property type="entry name" value="Cation efflux protein cytoplasmic domain-like"/>
    <property type="match status" value="1"/>
</dbReference>
<keyword evidence="4 8" id="KW-0812">Transmembrane</keyword>
<gene>
    <name evidence="11" type="ORF">JOF53_003292</name>
</gene>
<evidence type="ECO:0000256" key="2">
    <source>
        <dbReference type="ARBA" id="ARBA00008873"/>
    </source>
</evidence>
<protein>
    <submittedName>
        <fullName evidence="11">Cobalt-zinc-cadmium efflux system protein</fullName>
    </submittedName>
</protein>
<dbReference type="InterPro" id="IPR027469">
    <property type="entry name" value="Cation_efflux_TMD_sf"/>
</dbReference>
<dbReference type="PANTHER" id="PTHR11562">
    <property type="entry name" value="CATION EFFLUX PROTEIN/ ZINC TRANSPORTER"/>
    <property type="match status" value="1"/>
</dbReference>
<dbReference type="Pfam" id="PF16916">
    <property type="entry name" value="ZT_dimer"/>
    <property type="match status" value="1"/>
</dbReference>
<dbReference type="RefSeq" id="WP_086780325.1">
    <property type="nucleotide sequence ID" value="NZ_JAGIOO010000001.1"/>
</dbReference>
<evidence type="ECO:0000256" key="3">
    <source>
        <dbReference type="ARBA" id="ARBA00022448"/>
    </source>
</evidence>
<dbReference type="InterPro" id="IPR036837">
    <property type="entry name" value="Cation_efflux_CTD_sf"/>
</dbReference>
<feature type="transmembrane region" description="Helical" evidence="8">
    <location>
        <begin position="163"/>
        <end position="190"/>
    </location>
</feature>
<dbReference type="NCBIfam" id="TIGR01297">
    <property type="entry name" value="CDF"/>
    <property type="match status" value="1"/>
</dbReference>
<evidence type="ECO:0000256" key="4">
    <source>
        <dbReference type="ARBA" id="ARBA00022692"/>
    </source>
</evidence>
<feature type="transmembrane region" description="Helical" evidence="8">
    <location>
        <begin position="196"/>
        <end position="213"/>
    </location>
</feature>
<evidence type="ECO:0000256" key="1">
    <source>
        <dbReference type="ARBA" id="ARBA00004141"/>
    </source>
</evidence>
<keyword evidence="7 8" id="KW-0472">Membrane</keyword>
<proteinExistence type="inferred from homology"/>